<dbReference type="InterPro" id="IPR029000">
    <property type="entry name" value="Cyclophilin-like_dom_sf"/>
</dbReference>
<dbReference type="SUPFAM" id="SSF50891">
    <property type="entry name" value="Cyclophilin-like"/>
    <property type="match status" value="1"/>
</dbReference>
<evidence type="ECO:0000259" key="1">
    <source>
        <dbReference type="Pfam" id="PF18050"/>
    </source>
</evidence>
<gene>
    <name evidence="2" type="ORF">HRI96_10355</name>
</gene>
<dbReference type="EMBL" id="CP054257">
    <property type="protein sequence ID" value="QTQ12946.1"/>
    <property type="molecule type" value="Genomic_DNA"/>
</dbReference>
<evidence type="ECO:0000313" key="2">
    <source>
        <dbReference type="EMBL" id="QTQ12946.1"/>
    </source>
</evidence>
<dbReference type="AlphaFoldDB" id="A0A975IDD1"/>
<accession>A0A975IDD1</accession>
<organism evidence="2 3">
    <name type="scientific">Treponema parvum</name>
    <dbReference type="NCBI Taxonomy" id="138851"/>
    <lineage>
        <taxon>Bacteria</taxon>
        <taxon>Pseudomonadati</taxon>
        <taxon>Spirochaetota</taxon>
        <taxon>Spirochaetia</taxon>
        <taxon>Spirochaetales</taxon>
        <taxon>Treponemataceae</taxon>
        <taxon>Treponema</taxon>
    </lineage>
</organism>
<dbReference type="Pfam" id="PF18050">
    <property type="entry name" value="Cyclophil_like2"/>
    <property type="match status" value="1"/>
</dbReference>
<dbReference type="Gene3D" id="2.40.100.20">
    <property type="match status" value="1"/>
</dbReference>
<dbReference type="InterPro" id="IPR041183">
    <property type="entry name" value="Cyclophilin-like"/>
</dbReference>
<name>A0A975IDD1_9SPIR</name>
<protein>
    <recommendedName>
        <fullName evidence="1">Cyclophilin-like domain-containing protein</fullName>
    </recommendedName>
</protein>
<reference evidence="2" key="1">
    <citation type="submission" date="2020-05" db="EMBL/GenBank/DDBJ databases">
        <authorList>
            <person name="Zeng H."/>
            <person name="Chan Y.K."/>
            <person name="Watt R.M."/>
        </authorList>
    </citation>
    <scope>NUCLEOTIDE SEQUENCE</scope>
    <source>
        <strain evidence="2">ATCC 700773</strain>
    </source>
</reference>
<sequence>MKITITVNGKTLTASLFDNSSARALVELLQKGEVTIDMHDYGNFEKVGELPVTLPRNDRQISTDSGDLILYQGKSFVIYYDKNSWNFTPLGKLEGIDKAELKALLGAGNVTAVLKRAE</sequence>
<evidence type="ECO:0000313" key="3">
    <source>
        <dbReference type="Proteomes" id="UP000671995"/>
    </source>
</evidence>
<proteinExistence type="predicted"/>
<dbReference type="Proteomes" id="UP000671995">
    <property type="component" value="Chromosome"/>
</dbReference>
<reference evidence="2" key="2">
    <citation type="journal article" date="2021" name="Microbiol. Resour. Announc.">
        <title>Complete Genome Sequences of Three Human Oral Treponema parvum Isolates.</title>
        <authorList>
            <person name="Zeng H."/>
            <person name="Watt R.M."/>
        </authorList>
    </citation>
    <scope>NUCLEOTIDE SEQUENCE</scope>
    <source>
        <strain evidence="2">ATCC 700773</strain>
    </source>
</reference>
<feature type="domain" description="Cyclophilin-like" evidence="1">
    <location>
        <begin position="5"/>
        <end position="112"/>
    </location>
</feature>